<name>A0A382GJS7_9ZZZZ</name>
<evidence type="ECO:0000313" key="1">
    <source>
        <dbReference type="EMBL" id="SVB74903.1"/>
    </source>
</evidence>
<reference evidence="1" key="1">
    <citation type="submission" date="2018-05" db="EMBL/GenBank/DDBJ databases">
        <authorList>
            <person name="Lanie J.A."/>
            <person name="Ng W.-L."/>
            <person name="Kazmierczak K.M."/>
            <person name="Andrzejewski T.M."/>
            <person name="Davidsen T.M."/>
            <person name="Wayne K.J."/>
            <person name="Tettelin H."/>
            <person name="Glass J.I."/>
            <person name="Rusch D."/>
            <person name="Podicherti R."/>
            <person name="Tsui H.-C.T."/>
            <person name="Winkler M.E."/>
        </authorList>
    </citation>
    <scope>NUCLEOTIDE SEQUENCE</scope>
</reference>
<accession>A0A382GJS7</accession>
<feature type="non-terminal residue" evidence="1">
    <location>
        <position position="196"/>
    </location>
</feature>
<protein>
    <submittedName>
        <fullName evidence="1">Uncharacterized protein</fullName>
    </submittedName>
</protein>
<dbReference type="EMBL" id="UINC01055708">
    <property type="protein sequence ID" value="SVB74903.1"/>
    <property type="molecule type" value="Genomic_DNA"/>
</dbReference>
<organism evidence="1">
    <name type="scientific">marine metagenome</name>
    <dbReference type="NCBI Taxonomy" id="408172"/>
    <lineage>
        <taxon>unclassified sequences</taxon>
        <taxon>metagenomes</taxon>
        <taxon>ecological metagenomes</taxon>
    </lineage>
</organism>
<sequence length="196" mass="20035">MSGFLVFLVFPVSAHTQDLELLVAHCASGGTPSLLAACSNALLAGQALQGGITIADAAGTELPGTSSTIGGLFGRSPRVSLATSIRAAFFEMPDVHGQGTNTVTSYGLKGTVVIGVLDGFSISPTVGGIFSLDLLGSLGLLLLDERDGFTDNQTVMSGGMRLGLFRESFTMPGFTISVVQRYGGAVGWGNTGSLQT</sequence>
<proteinExistence type="predicted"/>
<gene>
    <name evidence="1" type="ORF">METZ01_LOCUS227757</name>
</gene>
<dbReference type="AlphaFoldDB" id="A0A382GJS7"/>